<name>A0A2P2IPA1_RHIMU</name>
<organism evidence="1">
    <name type="scientific">Rhizophora mucronata</name>
    <name type="common">Asiatic mangrove</name>
    <dbReference type="NCBI Taxonomy" id="61149"/>
    <lineage>
        <taxon>Eukaryota</taxon>
        <taxon>Viridiplantae</taxon>
        <taxon>Streptophyta</taxon>
        <taxon>Embryophyta</taxon>
        <taxon>Tracheophyta</taxon>
        <taxon>Spermatophyta</taxon>
        <taxon>Magnoliopsida</taxon>
        <taxon>eudicotyledons</taxon>
        <taxon>Gunneridae</taxon>
        <taxon>Pentapetalae</taxon>
        <taxon>rosids</taxon>
        <taxon>fabids</taxon>
        <taxon>Malpighiales</taxon>
        <taxon>Rhizophoraceae</taxon>
        <taxon>Rhizophora</taxon>
    </lineage>
</organism>
<protein>
    <submittedName>
        <fullName evidence="1">Uncharacterized protein</fullName>
    </submittedName>
</protein>
<sequence length="23" mass="2641">MLHHSTAFSHLDNKDPCLVVFQT</sequence>
<proteinExistence type="predicted"/>
<accession>A0A2P2IPA1</accession>
<reference evidence="1" key="1">
    <citation type="submission" date="2018-02" db="EMBL/GenBank/DDBJ databases">
        <title>Rhizophora mucronata_Transcriptome.</title>
        <authorList>
            <person name="Meera S.P."/>
            <person name="Sreeshan A."/>
            <person name="Augustine A."/>
        </authorList>
    </citation>
    <scope>NUCLEOTIDE SEQUENCE</scope>
    <source>
        <tissue evidence="1">Leaf</tissue>
    </source>
</reference>
<evidence type="ECO:0000313" key="1">
    <source>
        <dbReference type="EMBL" id="MBW83045.1"/>
    </source>
</evidence>
<dbReference type="AlphaFoldDB" id="A0A2P2IPA1"/>
<dbReference type="EMBL" id="GGEC01002562">
    <property type="protein sequence ID" value="MBW83045.1"/>
    <property type="molecule type" value="Transcribed_RNA"/>
</dbReference>